<dbReference type="InterPro" id="IPR045660">
    <property type="entry name" value="DUF6390"/>
</dbReference>
<keyword evidence="3" id="KW-1185">Reference proteome</keyword>
<dbReference type="EMBL" id="JAUHPX010000002">
    <property type="protein sequence ID" value="MDN4487456.1"/>
    <property type="molecule type" value="Genomic_DNA"/>
</dbReference>
<accession>A0AAW7M5U9</accession>
<proteinExistence type="predicted"/>
<organism evidence="2 3">
    <name type="scientific">Demequina lignilytica</name>
    <dbReference type="NCBI Taxonomy" id="3051663"/>
    <lineage>
        <taxon>Bacteria</taxon>
        <taxon>Bacillati</taxon>
        <taxon>Actinomycetota</taxon>
        <taxon>Actinomycetes</taxon>
        <taxon>Micrococcales</taxon>
        <taxon>Demequinaceae</taxon>
        <taxon>Demequina</taxon>
    </lineage>
</organism>
<comment type="caution">
    <text evidence="2">The sequence shown here is derived from an EMBL/GenBank/DDBJ whole genome shotgun (WGS) entry which is preliminary data.</text>
</comment>
<evidence type="ECO:0000256" key="1">
    <source>
        <dbReference type="SAM" id="MobiDB-lite"/>
    </source>
</evidence>
<dbReference type="Pfam" id="PF19927">
    <property type="entry name" value="DUF6390"/>
    <property type="match status" value="1"/>
</dbReference>
<sequence length="282" mass="30945">MTDTAHRPDQLHRPHAPHRPAPPAGDLAPTDKGALLFGRYAFPPNDLGYCGPDRADELLERVSAGASGPGLEEVVRAFEGAWPYLEHIGECLGRAPLDPVVVETYWLGGPELDRCGGASFASSLEERFRPRLTRLEFERLVAAVTAGGTPHHNFHVFAVYPWVGLLRNGHVDGPLEVLDKCRIRCGQVLSIEGDTALVESRHLIWENGILSLAPPTAELARFRRDGQTLAPEIRPGGYVTLHWDWICDWIGPMRLTRLRNTTAREIAAVNSCAYSAPAAVLS</sequence>
<dbReference type="Proteomes" id="UP001172737">
    <property type="component" value="Unassembled WGS sequence"/>
</dbReference>
<feature type="region of interest" description="Disordered" evidence="1">
    <location>
        <begin position="1"/>
        <end position="28"/>
    </location>
</feature>
<reference evidence="2" key="1">
    <citation type="submission" date="2023-06" db="EMBL/GenBank/DDBJ databases">
        <title>Sysu t00039.</title>
        <authorList>
            <person name="Gao L."/>
            <person name="Fang B.-Z."/>
            <person name="Li W.-J."/>
        </authorList>
    </citation>
    <scope>NUCLEOTIDE SEQUENCE</scope>
    <source>
        <strain evidence="2">SYSU T00039</strain>
    </source>
</reference>
<dbReference type="AlphaFoldDB" id="A0AAW7M5U9"/>
<evidence type="ECO:0000313" key="3">
    <source>
        <dbReference type="Proteomes" id="UP001172737"/>
    </source>
</evidence>
<gene>
    <name evidence="2" type="ORF">QQX10_04645</name>
</gene>
<evidence type="ECO:0000313" key="2">
    <source>
        <dbReference type="EMBL" id="MDN4487456.1"/>
    </source>
</evidence>
<name>A0AAW7M5U9_9MICO</name>
<dbReference type="RefSeq" id="WP_301118516.1">
    <property type="nucleotide sequence ID" value="NZ_JAUHPX010000002.1"/>
</dbReference>
<feature type="compositionally biased region" description="Basic and acidic residues" evidence="1">
    <location>
        <begin position="1"/>
        <end position="12"/>
    </location>
</feature>
<protein>
    <submittedName>
        <fullName evidence="2">DUF6390 family protein</fullName>
    </submittedName>
</protein>